<gene>
    <name evidence="3" type="ORF">S01H1_21539</name>
</gene>
<dbReference type="AlphaFoldDB" id="X0TQ15"/>
<protein>
    <recommendedName>
        <fullName evidence="2">LysM domain-containing protein</fullName>
    </recommendedName>
</protein>
<dbReference type="EMBL" id="BARS01011960">
    <property type="protein sequence ID" value="GAF95618.1"/>
    <property type="molecule type" value="Genomic_DNA"/>
</dbReference>
<dbReference type="CDD" id="cd00118">
    <property type="entry name" value="LysM"/>
    <property type="match status" value="1"/>
</dbReference>
<dbReference type="PROSITE" id="PS51782">
    <property type="entry name" value="LYSM"/>
    <property type="match status" value="1"/>
</dbReference>
<evidence type="ECO:0000256" key="1">
    <source>
        <dbReference type="SAM" id="MobiDB-lite"/>
    </source>
</evidence>
<dbReference type="SMART" id="SM00257">
    <property type="entry name" value="LysM"/>
    <property type="match status" value="1"/>
</dbReference>
<dbReference type="Gene3D" id="3.10.350.10">
    <property type="entry name" value="LysM domain"/>
    <property type="match status" value="1"/>
</dbReference>
<reference evidence="3" key="1">
    <citation type="journal article" date="2014" name="Front. Microbiol.">
        <title>High frequency of phylogenetically diverse reductive dehalogenase-homologous genes in deep subseafloor sedimentary metagenomes.</title>
        <authorList>
            <person name="Kawai M."/>
            <person name="Futagami T."/>
            <person name="Toyoda A."/>
            <person name="Takaki Y."/>
            <person name="Nishi S."/>
            <person name="Hori S."/>
            <person name="Arai W."/>
            <person name="Tsubouchi T."/>
            <person name="Morono Y."/>
            <person name="Uchiyama I."/>
            <person name="Ito T."/>
            <person name="Fujiyama A."/>
            <person name="Inagaki F."/>
            <person name="Takami H."/>
        </authorList>
    </citation>
    <scope>NUCLEOTIDE SEQUENCE</scope>
    <source>
        <strain evidence="3">Expedition CK06-06</strain>
    </source>
</reference>
<accession>X0TQ15</accession>
<dbReference type="SUPFAM" id="SSF54106">
    <property type="entry name" value="LysM domain"/>
    <property type="match status" value="1"/>
</dbReference>
<comment type="caution">
    <text evidence="3">The sequence shown here is derived from an EMBL/GenBank/DDBJ whole genome shotgun (WGS) entry which is preliminary data.</text>
</comment>
<sequence length="124" mass="14196">KFSELVVINSMSMKEKAGEEGDYIISFNLTEYKPYGIKVGELEKEKTKESSTITSKKSVYRQAEPPRPDKNLYTIVEGDTLWAISKKYLGDGSRYPEIHKLNSPPLSKNPNLIYQGQKIRIPKR</sequence>
<name>X0TQ15_9ZZZZ</name>
<organism evidence="3">
    <name type="scientific">marine sediment metagenome</name>
    <dbReference type="NCBI Taxonomy" id="412755"/>
    <lineage>
        <taxon>unclassified sequences</taxon>
        <taxon>metagenomes</taxon>
        <taxon>ecological metagenomes</taxon>
    </lineage>
</organism>
<evidence type="ECO:0000313" key="3">
    <source>
        <dbReference type="EMBL" id="GAF95618.1"/>
    </source>
</evidence>
<dbReference type="Pfam" id="PF01476">
    <property type="entry name" value="LysM"/>
    <property type="match status" value="1"/>
</dbReference>
<feature type="non-terminal residue" evidence="3">
    <location>
        <position position="1"/>
    </location>
</feature>
<dbReference type="InterPro" id="IPR052196">
    <property type="entry name" value="Bact_Kbp"/>
</dbReference>
<dbReference type="PANTHER" id="PTHR34700:SF4">
    <property type="entry name" value="PHAGE-LIKE ELEMENT PBSX PROTEIN XKDP"/>
    <property type="match status" value="1"/>
</dbReference>
<proteinExistence type="predicted"/>
<dbReference type="InterPro" id="IPR018392">
    <property type="entry name" value="LysM"/>
</dbReference>
<feature type="domain" description="LysM" evidence="2">
    <location>
        <begin position="71"/>
        <end position="121"/>
    </location>
</feature>
<feature type="region of interest" description="Disordered" evidence="1">
    <location>
        <begin position="50"/>
        <end position="69"/>
    </location>
</feature>
<dbReference type="InterPro" id="IPR036779">
    <property type="entry name" value="LysM_dom_sf"/>
</dbReference>
<evidence type="ECO:0000259" key="2">
    <source>
        <dbReference type="PROSITE" id="PS51782"/>
    </source>
</evidence>
<dbReference type="PANTHER" id="PTHR34700">
    <property type="entry name" value="POTASSIUM BINDING PROTEIN KBP"/>
    <property type="match status" value="1"/>
</dbReference>